<keyword evidence="4 7" id="KW-0653">Protein transport</keyword>
<dbReference type="InterPro" id="IPR035985">
    <property type="entry name" value="Ubiquitin-activating_enz"/>
</dbReference>
<dbReference type="PANTHER" id="PTHR10953:SF3">
    <property type="entry name" value="UBIQUITIN-LIKE MODIFIER-ACTIVATING ENZYME ATG7"/>
    <property type="match status" value="1"/>
</dbReference>
<evidence type="ECO:0000256" key="3">
    <source>
        <dbReference type="ARBA" id="ARBA00022448"/>
    </source>
</evidence>
<dbReference type="Gene3D" id="3.40.140.100">
    <property type="entry name" value="Ubiquitin-like modifier-activating enzyme ATG7 C-terminal domain"/>
    <property type="match status" value="1"/>
</dbReference>
<evidence type="ECO:0000313" key="10">
    <source>
        <dbReference type="EMBL" id="CAF4449990.1"/>
    </source>
</evidence>
<keyword evidence="3 7" id="KW-0813">Transport</keyword>
<keyword evidence="11" id="KW-1185">Reference proteome</keyword>
<sequence>MTTLKFVPYSSAFDTGFWHELTRRKLEVYRLDSSNQSIFGYYANDANDNMPALFNVDHQCFDENNKISNQQQLYSVNGTLKLVNTIEEFKTFDIDSALKTESSLLWNDFVQGSTLENPQKLNRFYLLIFADLKKYIYHYWFAFPTFLVPTAFNLSSPVKPIGEQFSSDEIGAISKTLEANKLHACCLHREQNSSFAVINLKQAVENLNEKPQSASEYIFIVNDPSTDPVHPGWPVRNLLTLLYYHLRAVEQLNVICWRERFRDDQQYVNHSLYLQLKPESISNIGDAVPPSAGWEKNERQRLGSRQVNLSTSMNPIHLAETAVGLNLKLMKWRLAPEIDLESLEKMHCLLLGAGTLGCNVARCLMAWGVKHVTFVDNSRISYSNPVRQTLFTFQDSCENRPKAQAAADALKAIYPGIKSIGYDLTIPMPGHAVGESTIEKVKEDVNLLHDLIRQHDVLFLLTDSRESRWLPTVIGAVEQKLVLCCAVGFDSYVIIRHGVPAKESDTPPTRYKNFLRGDKLGCYFCNDIVAPGDSSIDRTLDQQCTVTRPGISMMASALSVELLVSIMQHPLRLAYSEIKTS</sequence>
<dbReference type="GO" id="GO:0032446">
    <property type="term" value="P:protein modification by small protein conjugation"/>
    <property type="evidence" value="ECO:0007669"/>
    <property type="project" value="TreeGrafter"/>
</dbReference>
<keyword evidence="7" id="KW-0833">Ubl conjugation pathway</keyword>
<dbReference type="NCBIfam" id="TIGR01381">
    <property type="entry name" value="E1_like_apg7"/>
    <property type="match status" value="1"/>
</dbReference>
<dbReference type="GO" id="GO:0006995">
    <property type="term" value="P:cellular response to nitrogen starvation"/>
    <property type="evidence" value="ECO:0007669"/>
    <property type="project" value="TreeGrafter"/>
</dbReference>
<evidence type="ECO:0000313" key="11">
    <source>
        <dbReference type="Proteomes" id="UP000663873"/>
    </source>
</evidence>
<dbReference type="GO" id="GO:0019778">
    <property type="term" value="F:Atg12 activating enzyme activity"/>
    <property type="evidence" value="ECO:0007669"/>
    <property type="project" value="TreeGrafter"/>
</dbReference>
<gene>
    <name evidence="10" type="ORF">UJA718_LOCUS22720</name>
</gene>
<dbReference type="AlphaFoldDB" id="A0A820SG52"/>
<dbReference type="PANTHER" id="PTHR10953">
    <property type="entry name" value="UBIQUITIN-ACTIVATING ENZYME E1"/>
    <property type="match status" value="1"/>
</dbReference>
<evidence type="ECO:0000259" key="8">
    <source>
        <dbReference type="Pfam" id="PF00899"/>
    </source>
</evidence>
<dbReference type="Proteomes" id="UP000663873">
    <property type="component" value="Unassembled WGS sequence"/>
</dbReference>
<dbReference type="Gene3D" id="3.40.50.720">
    <property type="entry name" value="NAD(P)-binding Rossmann-like Domain"/>
    <property type="match status" value="1"/>
</dbReference>
<evidence type="ECO:0000256" key="1">
    <source>
        <dbReference type="ARBA" id="ARBA00010931"/>
    </source>
</evidence>
<dbReference type="InterPro" id="IPR042523">
    <property type="entry name" value="Atg7_N_2"/>
</dbReference>
<dbReference type="InterPro" id="IPR006285">
    <property type="entry name" value="Atg7"/>
</dbReference>
<dbReference type="InterPro" id="IPR045886">
    <property type="entry name" value="ThiF/MoeB/HesA"/>
</dbReference>
<comment type="subcellular location">
    <subcellularLocation>
        <location evidence="7">Cytoplasm</location>
    </subcellularLocation>
    <subcellularLocation>
        <location evidence="7">Preautophagosomal structure</location>
    </subcellularLocation>
</comment>
<dbReference type="InterPro" id="IPR000594">
    <property type="entry name" value="ThiF_NAD_FAD-bd"/>
</dbReference>
<evidence type="ECO:0000256" key="4">
    <source>
        <dbReference type="ARBA" id="ARBA00022927"/>
    </source>
</evidence>
<dbReference type="GO" id="GO:0000407">
    <property type="term" value="C:phagophore assembly site"/>
    <property type="evidence" value="ECO:0007669"/>
    <property type="project" value="UniProtKB-SubCell"/>
</dbReference>
<organism evidence="10 11">
    <name type="scientific">Rotaria socialis</name>
    <dbReference type="NCBI Taxonomy" id="392032"/>
    <lineage>
        <taxon>Eukaryota</taxon>
        <taxon>Metazoa</taxon>
        <taxon>Spiralia</taxon>
        <taxon>Gnathifera</taxon>
        <taxon>Rotifera</taxon>
        <taxon>Eurotatoria</taxon>
        <taxon>Bdelloidea</taxon>
        <taxon>Philodinida</taxon>
        <taxon>Philodinidae</taxon>
        <taxon>Rotaria</taxon>
    </lineage>
</organism>
<reference evidence="10" key="1">
    <citation type="submission" date="2021-02" db="EMBL/GenBank/DDBJ databases">
        <authorList>
            <person name="Nowell W R."/>
        </authorList>
    </citation>
    <scope>NUCLEOTIDE SEQUENCE</scope>
</reference>
<keyword evidence="5 7" id="KW-0072">Autophagy</keyword>
<evidence type="ECO:0000256" key="7">
    <source>
        <dbReference type="RuleBase" id="RU366022"/>
    </source>
</evidence>
<comment type="similarity">
    <text evidence="1 7">Belongs to the ATG7 family.</text>
</comment>
<dbReference type="GO" id="GO:0000422">
    <property type="term" value="P:autophagy of mitochondrion"/>
    <property type="evidence" value="ECO:0007669"/>
    <property type="project" value="TreeGrafter"/>
</dbReference>
<evidence type="ECO:0000256" key="6">
    <source>
        <dbReference type="PIRSR" id="PIRSR606285-1"/>
    </source>
</evidence>
<dbReference type="FunFam" id="3.40.140.70:FF:000001">
    <property type="entry name" value="Ubiquitin-like modifier-activating enzyme atg7"/>
    <property type="match status" value="1"/>
</dbReference>
<dbReference type="GO" id="GO:0000045">
    <property type="term" value="P:autophagosome assembly"/>
    <property type="evidence" value="ECO:0007669"/>
    <property type="project" value="TreeGrafter"/>
</dbReference>
<dbReference type="Gene3D" id="3.40.140.70">
    <property type="entry name" value="Ubiquitin-like modifier-activating enzyme ATG7 N-terminal domain"/>
    <property type="match status" value="1"/>
</dbReference>
<evidence type="ECO:0000259" key="9">
    <source>
        <dbReference type="Pfam" id="PF16420"/>
    </source>
</evidence>
<name>A0A820SG52_9BILA</name>
<dbReference type="EMBL" id="CAJOBP010004754">
    <property type="protein sequence ID" value="CAF4449990.1"/>
    <property type="molecule type" value="Genomic_DNA"/>
</dbReference>
<dbReference type="GO" id="GO:0034727">
    <property type="term" value="P:piecemeal microautophagy of the nucleus"/>
    <property type="evidence" value="ECO:0007669"/>
    <property type="project" value="TreeGrafter"/>
</dbReference>
<comment type="subunit">
    <text evidence="7">Homodimer.</text>
</comment>
<accession>A0A820SG52</accession>
<proteinExistence type="inferred from homology"/>
<protein>
    <recommendedName>
        <fullName evidence="2 7">Ubiquitin-like modifier-activating enzyme ATG7</fullName>
    </recommendedName>
    <alternativeName>
        <fullName evidence="7">Autophagy-related protein 7</fullName>
    </alternativeName>
</protein>
<dbReference type="Pfam" id="PF16420">
    <property type="entry name" value="ATG7_N"/>
    <property type="match status" value="1"/>
</dbReference>
<keyword evidence="7" id="KW-0963">Cytoplasm</keyword>
<feature type="active site" description="Glycyl thioester intermediate" evidence="6">
    <location>
        <position position="544"/>
    </location>
</feature>
<comment type="caution">
    <text evidence="10">The sequence shown here is derived from an EMBL/GenBank/DDBJ whole genome shotgun (WGS) entry which is preliminary data.</text>
</comment>
<comment type="function">
    <text evidence="7">E1-like activating enzyme involved in the 2 ubiquitin-like systems required for autophagy.</text>
</comment>
<feature type="domain" description="Ubiquitin-like modifier-activating enzyme Atg7 N-terminal" evidence="9">
    <location>
        <begin position="4"/>
        <end position="313"/>
    </location>
</feature>
<feature type="domain" description="THIF-type NAD/FAD binding fold" evidence="8">
    <location>
        <begin position="330"/>
        <end position="570"/>
    </location>
</feature>
<evidence type="ECO:0000256" key="5">
    <source>
        <dbReference type="ARBA" id="ARBA00023006"/>
    </source>
</evidence>
<dbReference type="GO" id="GO:0015031">
    <property type="term" value="P:protein transport"/>
    <property type="evidence" value="ECO:0007669"/>
    <property type="project" value="UniProtKB-UniRule"/>
</dbReference>
<evidence type="ECO:0000256" key="2">
    <source>
        <dbReference type="ARBA" id="ARBA00017647"/>
    </source>
</evidence>
<dbReference type="InterPro" id="IPR032197">
    <property type="entry name" value="Atg7_N"/>
</dbReference>
<dbReference type="SUPFAM" id="SSF69572">
    <property type="entry name" value="Activating enzymes of the ubiquitin-like proteins"/>
    <property type="match status" value="1"/>
</dbReference>
<dbReference type="Pfam" id="PF00899">
    <property type="entry name" value="ThiF"/>
    <property type="match status" value="1"/>
</dbReference>
<dbReference type="InterPro" id="IPR042522">
    <property type="entry name" value="Atg7_N_1"/>
</dbReference>
<dbReference type="GO" id="GO:0019779">
    <property type="term" value="F:Atg8 activating enzyme activity"/>
    <property type="evidence" value="ECO:0007669"/>
    <property type="project" value="TreeGrafter"/>
</dbReference>